<sequence length="217" mass="23979">MWLVLGVSCGLQLLSGLCTGVVVTQNKFAAIQNGADANLPCEHDDDTYDAVLWYQQKDQGQLQLVVISIGMGLCTGVIVTQKEFVAIQNGTDANLPCEHDDGTYFTVLWYQQKDQGQLQLVVISVCEENAAIEEKYKPRYNAMWLVLGVSCGLQLLAGLCTGVTVTRNMFVAIQNGTNASLPCKHDDESYYYVLWYQQKDQGQLQLVAVPPYLGLET</sequence>
<protein>
    <recommendedName>
        <fullName evidence="5">Immunoglobulin V-set domain-containing protein</fullName>
    </recommendedName>
</protein>
<evidence type="ECO:0000256" key="2">
    <source>
        <dbReference type="SAM" id="SignalP"/>
    </source>
</evidence>
<keyword evidence="2" id="KW-0732">Signal</keyword>
<dbReference type="Gene3D" id="2.60.40.10">
    <property type="entry name" value="Immunoglobulins"/>
    <property type="match status" value="3"/>
</dbReference>
<dbReference type="EMBL" id="AKHW03002692">
    <property type="protein sequence ID" value="KYO37516.1"/>
    <property type="molecule type" value="Genomic_DNA"/>
</dbReference>
<dbReference type="PANTHER" id="PTHR23268:SF124">
    <property type="entry name" value="IG-LIKE DOMAIN-CONTAINING PROTEIN"/>
    <property type="match status" value="1"/>
</dbReference>
<dbReference type="SUPFAM" id="SSF48726">
    <property type="entry name" value="Immunoglobulin"/>
    <property type="match status" value="3"/>
</dbReference>
<dbReference type="InterPro" id="IPR013783">
    <property type="entry name" value="Ig-like_fold"/>
</dbReference>
<evidence type="ECO:0000313" key="3">
    <source>
        <dbReference type="EMBL" id="KYO37516.1"/>
    </source>
</evidence>
<organism evidence="3 4">
    <name type="scientific">Alligator mississippiensis</name>
    <name type="common">American alligator</name>
    <dbReference type="NCBI Taxonomy" id="8496"/>
    <lineage>
        <taxon>Eukaryota</taxon>
        <taxon>Metazoa</taxon>
        <taxon>Chordata</taxon>
        <taxon>Craniata</taxon>
        <taxon>Vertebrata</taxon>
        <taxon>Euteleostomi</taxon>
        <taxon>Archelosauria</taxon>
        <taxon>Archosauria</taxon>
        <taxon>Crocodylia</taxon>
        <taxon>Alligatoridae</taxon>
        <taxon>Alligatorinae</taxon>
        <taxon>Alligator</taxon>
    </lineage>
</organism>
<keyword evidence="1" id="KW-0391">Immunity</keyword>
<gene>
    <name evidence="3" type="ORF">Y1Q_0015253</name>
</gene>
<dbReference type="InterPro" id="IPR050413">
    <property type="entry name" value="TCR_beta_variable"/>
</dbReference>
<comment type="caution">
    <text evidence="3">The sequence shown here is derived from an EMBL/GenBank/DDBJ whole genome shotgun (WGS) entry which is preliminary data.</text>
</comment>
<reference evidence="3 4" key="1">
    <citation type="journal article" date="2012" name="Genome Biol.">
        <title>Sequencing three crocodilian genomes to illuminate the evolution of archosaurs and amniotes.</title>
        <authorList>
            <person name="St John J.A."/>
            <person name="Braun E.L."/>
            <person name="Isberg S.R."/>
            <person name="Miles L.G."/>
            <person name="Chong A.Y."/>
            <person name="Gongora J."/>
            <person name="Dalzell P."/>
            <person name="Moran C."/>
            <person name="Bed'hom B."/>
            <person name="Abzhanov A."/>
            <person name="Burgess S.C."/>
            <person name="Cooksey A.M."/>
            <person name="Castoe T.A."/>
            <person name="Crawford N.G."/>
            <person name="Densmore L.D."/>
            <person name="Drew J.C."/>
            <person name="Edwards S.V."/>
            <person name="Faircloth B.C."/>
            <person name="Fujita M.K."/>
            <person name="Greenwold M.J."/>
            <person name="Hoffmann F.G."/>
            <person name="Howard J.M."/>
            <person name="Iguchi T."/>
            <person name="Janes D.E."/>
            <person name="Khan S.Y."/>
            <person name="Kohno S."/>
            <person name="de Koning A.J."/>
            <person name="Lance S.L."/>
            <person name="McCarthy F.M."/>
            <person name="McCormack J.E."/>
            <person name="Merchant M.E."/>
            <person name="Peterson D.G."/>
            <person name="Pollock D.D."/>
            <person name="Pourmand N."/>
            <person name="Raney B.J."/>
            <person name="Roessler K.A."/>
            <person name="Sanford J.R."/>
            <person name="Sawyer R.H."/>
            <person name="Schmidt C.J."/>
            <person name="Triplett E.W."/>
            <person name="Tuberville T.D."/>
            <person name="Venegas-Anaya M."/>
            <person name="Howard J.T."/>
            <person name="Jarvis E.D."/>
            <person name="Guillette L.J.Jr."/>
            <person name="Glenn T.C."/>
            <person name="Green R.E."/>
            <person name="Ray D.A."/>
        </authorList>
    </citation>
    <scope>NUCLEOTIDE SEQUENCE [LARGE SCALE GENOMIC DNA]</scope>
    <source>
        <strain evidence="3">KSC_2009_1</strain>
    </source>
</reference>
<dbReference type="AlphaFoldDB" id="A0A151NL35"/>
<keyword evidence="4" id="KW-1185">Reference proteome</keyword>
<evidence type="ECO:0000256" key="1">
    <source>
        <dbReference type="ARBA" id="ARBA00022859"/>
    </source>
</evidence>
<dbReference type="GO" id="GO:0005886">
    <property type="term" value="C:plasma membrane"/>
    <property type="evidence" value="ECO:0007669"/>
    <property type="project" value="TreeGrafter"/>
</dbReference>
<feature type="signal peptide" evidence="2">
    <location>
        <begin position="1"/>
        <end position="20"/>
    </location>
</feature>
<dbReference type="GO" id="GO:0002376">
    <property type="term" value="P:immune system process"/>
    <property type="evidence" value="ECO:0007669"/>
    <property type="project" value="UniProtKB-KW"/>
</dbReference>
<dbReference type="GO" id="GO:0007166">
    <property type="term" value="P:cell surface receptor signaling pathway"/>
    <property type="evidence" value="ECO:0007669"/>
    <property type="project" value="TreeGrafter"/>
</dbReference>
<proteinExistence type="predicted"/>
<evidence type="ECO:0008006" key="5">
    <source>
        <dbReference type="Google" id="ProtNLM"/>
    </source>
</evidence>
<feature type="chain" id="PRO_5007586157" description="Immunoglobulin V-set domain-containing protein" evidence="2">
    <location>
        <begin position="21"/>
        <end position="217"/>
    </location>
</feature>
<evidence type="ECO:0000313" key="4">
    <source>
        <dbReference type="Proteomes" id="UP000050525"/>
    </source>
</evidence>
<accession>A0A151NL35</accession>
<dbReference type="Proteomes" id="UP000050525">
    <property type="component" value="Unassembled WGS sequence"/>
</dbReference>
<name>A0A151NL35_ALLMI</name>
<dbReference type="InterPro" id="IPR036179">
    <property type="entry name" value="Ig-like_dom_sf"/>
</dbReference>
<dbReference type="PANTHER" id="PTHR23268">
    <property type="entry name" value="T-CELL RECEPTOR BETA CHAIN"/>
    <property type="match status" value="1"/>
</dbReference>